<proteinExistence type="predicted"/>
<dbReference type="KEGG" id="tsy:THSYN_15770"/>
<evidence type="ECO:0000256" key="1">
    <source>
        <dbReference type="SAM" id="MobiDB-lite"/>
    </source>
</evidence>
<dbReference type="Proteomes" id="UP000232638">
    <property type="component" value="Chromosome"/>
</dbReference>
<protein>
    <submittedName>
        <fullName evidence="2">Uncharacterized protein</fullName>
    </submittedName>
</protein>
<reference evidence="2 3" key="1">
    <citation type="submission" date="2017-03" db="EMBL/GenBank/DDBJ databases">
        <title>Complete genome sequence of Candidatus 'Thiodictyon syntrophicum' sp. nov. strain Cad16T, a photolithoautotroph purple sulfur bacterium isolated from an alpine meromictic lake.</title>
        <authorList>
            <person name="Luedin S.M."/>
            <person name="Pothier J.F."/>
            <person name="Danza F."/>
            <person name="Storelli N."/>
            <person name="Wittwer M."/>
            <person name="Tonolla M."/>
        </authorList>
    </citation>
    <scope>NUCLEOTIDE SEQUENCE [LARGE SCALE GENOMIC DNA]</scope>
    <source>
        <strain evidence="2 3">Cad16T</strain>
    </source>
</reference>
<keyword evidence="3" id="KW-1185">Reference proteome</keyword>
<evidence type="ECO:0000313" key="3">
    <source>
        <dbReference type="Proteomes" id="UP000232638"/>
    </source>
</evidence>
<sequence length="78" mass="8475">MKNPETTMAIKQRTVAARKLRERLIAERGFGDRASTAPSMQEATIPNAKACDSISRANTGSPQCPPLMSPAQLEAWSM</sequence>
<feature type="region of interest" description="Disordered" evidence="1">
    <location>
        <begin position="57"/>
        <end position="78"/>
    </location>
</feature>
<dbReference type="EMBL" id="CP020370">
    <property type="protein sequence ID" value="AUB82261.1"/>
    <property type="molecule type" value="Genomic_DNA"/>
</dbReference>
<dbReference type="AlphaFoldDB" id="A0A2K8UB20"/>
<gene>
    <name evidence="2" type="ORF">THSYN_15770</name>
</gene>
<organism evidence="2 3">
    <name type="scientific">Candidatus Thiodictyon syntrophicum</name>
    <dbReference type="NCBI Taxonomy" id="1166950"/>
    <lineage>
        <taxon>Bacteria</taxon>
        <taxon>Pseudomonadati</taxon>
        <taxon>Pseudomonadota</taxon>
        <taxon>Gammaproteobacteria</taxon>
        <taxon>Chromatiales</taxon>
        <taxon>Chromatiaceae</taxon>
        <taxon>Thiodictyon</taxon>
    </lineage>
</organism>
<evidence type="ECO:0000313" key="2">
    <source>
        <dbReference type="EMBL" id="AUB82261.1"/>
    </source>
</evidence>
<name>A0A2K8UB20_9GAMM</name>
<accession>A0A2K8UB20</accession>